<evidence type="ECO:0000256" key="1">
    <source>
        <dbReference type="SAM" id="MobiDB-lite"/>
    </source>
</evidence>
<comment type="caution">
    <text evidence="2">The sequence shown here is derived from an EMBL/GenBank/DDBJ whole genome shotgun (WGS) entry which is preliminary data.</text>
</comment>
<sequence>MTTDSYPDKRDFQPHVLEPGDQDSQYAPTPGYYGRTPASSCGLSPSPDYHSEHDLEDLCQHEPERPRLLQLSEWHDGMLSDGLPANCIQYTIEWKVTVNKKVLSRDTEEDVVLTPSAYWPKTLKGTVATAFAFHVKYTAKLFQTLIIIFSDDAYHPRTGHTWDEDSQYAPTPGHFSRTPSIFSPSPAPVCVTDPVQSDQLSFLPLAEWDEDIDYDEPSPGYIRYTVAWKLMLNRKKVGSVTEKGLVIAPRNYWTKALKPAVEEMLQMKRKNGQRVRSEGTAVTVKAGDRSQQNLELFCAATIDWNSVEKQLRKWSNLVRMGKTLTIDIVFHYRGDDEVPQKVEKRGRVSAISRMLAERQRRINIEEDITERPATWDFVYGLMRCDVRSCPHKCDWCWEDPQDKKHYKLRAPHLERLIDYVDGGGCLDTHDDVPNDIRRDLVLESQKGRKSRKTDVTNGPSYPSTIINSVPLYTKLHLMSRFLFPGPREVAVREYCEWLESRATDEAYKAGFRKICQVTLDNHLDLELILEDPDSGFFVERGIQIGTARRFLRDINEWATVMKPNGTDQTTVGSVCCTE</sequence>
<gene>
    <name evidence="2" type="ORF">N7452_004111</name>
</gene>
<accession>A0A9W9R0P4</accession>
<reference evidence="2" key="1">
    <citation type="submission" date="2022-12" db="EMBL/GenBank/DDBJ databases">
        <authorList>
            <person name="Petersen C."/>
        </authorList>
    </citation>
    <scope>NUCLEOTIDE SEQUENCE</scope>
    <source>
        <strain evidence="2">IBT 35673</strain>
    </source>
</reference>
<evidence type="ECO:0000313" key="3">
    <source>
        <dbReference type="Proteomes" id="UP001147695"/>
    </source>
</evidence>
<feature type="region of interest" description="Disordered" evidence="1">
    <location>
        <begin position="1"/>
        <end position="55"/>
    </location>
</feature>
<protein>
    <submittedName>
        <fullName evidence="2">Uncharacterized protein</fullName>
    </submittedName>
</protein>
<dbReference type="EMBL" id="JAPZBQ010000002">
    <property type="protein sequence ID" value="KAJ5346107.1"/>
    <property type="molecule type" value="Genomic_DNA"/>
</dbReference>
<evidence type="ECO:0000313" key="2">
    <source>
        <dbReference type="EMBL" id="KAJ5346107.1"/>
    </source>
</evidence>
<dbReference type="AlphaFoldDB" id="A0A9W9R0P4"/>
<reference evidence="2" key="2">
    <citation type="journal article" date="2023" name="IMA Fungus">
        <title>Comparative genomic study of the Penicillium genus elucidates a diverse pangenome and 15 lateral gene transfer events.</title>
        <authorList>
            <person name="Petersen C."/>
            <person name="Sorensen T."/>
            <person name="Nielsen M.R."/>
            <person name="Sondergaard T.E."/>
            <person name="Sorensen J.L."/>
            <person name="Fitzpatrick D.A."/>
            <person name="Frisvad J.C."/>
            <person name="Nielsen K.L."/>
        </authorList>
    </citation>
    <scope>NUCLEOTIDE SEQUENCE</scope>
    <source>
        <strain evidence="2">IBT 35673</strain>
    </source>
</reference>
<feature type="compositionally biased region" description="Basic and acidic residues" evidence="1">
    <location>
        <begin position="1"/>
        <end position="13"/>
    </location>
</feature>
<dbReference type="Proteomes" id="UP001147695">
    <property type="component" value="Unassembled WGS sequence"/>
</dbReference>
<name>A0A9W9R0P4_PENBR</name>
<organism evidence="2 3">
    <name type="scientific">Penicillium brevicompactum</name>
    <dbReference type="NCBI Taxonomy" id="5074"/>
    <lineage>
        <taxon>Eukaryota</taxon>
        <taxon>Fungi</taxon>
        <taxon>Dikarya</taxon>
        <taxon>Ascomycota</taxon>
        <taxon>Pezizomycotina</taxon>
        <taxon>Eurotiomycetes</taxon>
        <taxon>Eurotiomycetidae</taxon>
        <taxon>Eurotiales</taxon>
        <taxon>Aspergillaceae</taxon>
        <taxon>Penicillium</taxon>
    </lineage>
</organism>
<proteinExistence type="predicted"/>